<reference evidence="1" key="1">
    <citation type="submission" date="2022-10" db="EMBL/GenBank/DDBJ databases">
        <title>Culturing micro-colonial fungi from biological soil crusts in the Mojave desert and describing Neophaeococcomyces mojavensis, and introducing the new genera and species Taxawa tesnikishii.</title>
        <authorList>
            <person name="Kurbessoian T."/>
            <person name="Stajich J.E."/>
        </authorList>
    </citation>
    <scope>NUCLEOTIDE SEQUENCE</scope>
    <source>
        <strain evidence="1">JES_112</strain>
    </source>
</reference>
<dbReference type="Proteomes" id="UP001172386">
    <property type="component" value="Unassembled WGS sequence"/>
</dbReference>
<name>A0ACC3AJA8_9EURO</name>
<gene>
    <name evidence="1" type="ORF">H2198_000660</name>
</gene>
<evidence type="ECO:0000313" key="2">
    <source>
        <dbReference type="Proteomes" id="UP001172386"/>
    </source>
</evidence>
<organism evidence="1 2">
    <name type="scientific">Neophaeococcomyces mojaviensis</name>
    <dbReference type="NCBI Taxonomy" id="3383035"/>
    <lineage>
        <taxon>Eukaryota</taxon>
        <taxon>Fungi</taxon>
        <taxon>Dikarya</taxon>
        <taxon>Ascomycota</taxon>
        <taxon>Pezizomycotina</taxon>
        <taxon>Eurotiomycetes</taxon>
        <taxon>Chaetothyriomycetidae</taxon>
        <taxon>Chaetothyriales</taxon>
        <taxon>Chaetothyriales incertae sedis</taxon>
        <taxon>Neophaeococcomyces</taxon>
    </lineage>
</organism>
<proteinExistence type="predicted"/>
<accession>A0ACC3AJA8</accession>
<evidence type="ECO:0000313" key="1">
    <source>
        <dbReference type="EMBL" id="KAJ9663648.1"/>
    </source>
</evidence>
<sequence length="320" mass="34495">MQNGYNGDTMKAVRFHPPGGPDKLAFATEPKPTLKKPGEVLIKVRAVGLIWTELYWPIYQNSDGTYRSHIPGHDFSGVITEIAAGTGSGELQVGSEVYVFTSRRNHEGAMAEFAVADIDQVLPKPSSLSLIEAASVPLSALTAWQALFDHGKLQKGQKLLINGAAGGTGIWAVQFAKMVGAHVFGTGSSKRSHEILEGFGIDEFIDYKATSVIDVVKDVDLILDCVGGQALEQSFQVVKDEGLVISILTLQCAELARKQGKTGMFFIVSMRAEQLVQITKLIEDKGIKPIVDKVVPLEQARSAFEEAANGHVHGKIIIGV</sequence>
<protein>
    <submittedName>
        <fullName evidence="1">Uncharacterized protein</fullName>
    </submittedName>
</protein>
<comment type="caution">
    <text evidence="1">The sequence shown here is derived from an EMBL/GenBank/DDBJ whole genome shotgun (WGS) entry which is preliminary data.</text>
</comment>
<keyword evidence="2" id="KW-1185">Reference proteome</keyword>
<dbReference type="EMBL" id="JAPDRQ010000007">
    <property type="protein sequence ID" value="KAJ9663648.1"/>
    <property type="molecule type" value="Genomic_DNA"/>
</dbReference>